<protein>
    <submittedName>
        <fullName evidence="8">Thiamine biosynthesis protein</fullName>
    </submittedName>
</protein>
<evidence type="ECO:0000256" key="2">
    <source>
        <dbReference type="ARBA" id="ARBA00022529"/>
    </source>
</evidence>
<dbReference type="InterPro" id="IPR002186">
    <property type="entry name" value="Neocarzinostatin_fam"/>
</dbReference>
<keyword evidence="3" id="KW-0044">Antibiotic</keyword>
<accession>A0A2W5BBD7</accession>
<keyword evidence="5" id="KW-1015">Disulfide bond</keyword>
<comment type="similarity">
    <text evidence="1">Belongs to the neocarzinostatin family.</text>
</comment>
<dbReference type="Proteomes" id="UP000249451">
    <property type="component" value="Unassembled WGS sequence"/>
</dbReference>
<name>A0A2W5BBD7_9CORY</name>
<dbReference type="InterPro" id="IPR027273">
    <property type="entry name" value="Neocarzinostatin-like"/>
</dbReference>
<dbReference type="GO" id="GO:0042742">
    <property type="term" value="P:defense response to bacterium"/>
    <property type="evidence" value="ECO:0007669"/>
    <property type="project" value="UniProtKB-KW"/>
</dbReference>
<evidence type="ECO:0000256" key="1">
    <source>
        <dbReference type="ARBA" id="ARBA00010648"/>
    </source>
</evidence>
<feature type="compositionally biased region" description="Low complexity" evidence="6">
    <location>
        <begin position="36"/>
        <end position="71"/>
    </location>
</feature>
<dbReference type="PROSITE" id="PS51257">
    <property type="entry name" value="PROKAR_LIPOPROTEIN"/>
    <property type="match status" value="1"/>
</dbReference>
<feature type="chain" id="PRO_5039235431" evidence="7">
    <location>
        <begin position="28"/>
        <end position="196"/>
    </location>
</feature>
<proteinExistence type="inferred from homology"/>
<evidence type="ECO:0000256" key="3">
    <source>
        <dbReference type="ARBA" id="ARBA00023022"/>
    </source>
</evidence>
<evidence type="ECO:0000256" key="5">
    <source>
        <dbReference type="ARBA" id="ARBA00023157"/>
    </source>
</evidence>
<evidence type="ECO:0000256" key="6">
    <source>
        <dbReference type="SAM" id="MobiDB-lite"/>
    </source>
</evidence>
<dbReference type="Gene3D" id="2.60.40.230">
    <property type="entry name" value="Neocarzinostatin-like"/>
    <property type="match status" value="1"/>
</dbReference>
<comment type="caution">
    <text evidence="8">The sequence shown here is derived from an EMBL/GenBank/DDBJ whole genome shotgun (WGS) entry which is preliminary data.</text>
</comment>
<dbReference type="Pfam" id="PF00960">
    <property type="entry name" value="Neocarzinostat"/>
    <property type="match status" value="1"/>
</dbReference>
<sequence>MKTIRTARPRAVTAIAALMALSLPLLAACSDDGSEEQASATATTEAPASEASSEAPSTSAAAESSESAEAAEGGEVKITADPVENLADGQKISVKVTGLDPEAGYYGAICAAEGVPGKPMPDCTGERGQAGTQQWITQKDGGTASLSPAGETEFELTAKQKGQAVDCATQECVLKIFGDHTEGFEDVAETPVTFAS</sequence>
<dbReference type="AlphaFoldDB" id="A0A2W5BBD7"/>
<gene>
    <name evidence="8" type="ORF">DI609_02245</name>
</gene>
<keyword evidence="7" id="KW-0732">Signal</keyword>
<evidence type="ECO:0000313" key="9">
    <source>
        <dbReference type="Proteomes" id="UP000249451"/>
    </source>
</evidence>
<feature type="region of interest" description="Disordered" evidence="6">
    <location>
        <begin position="31"/>
        <end position="82"/>
    </location>
</feature>
<evidence type="ECO:0000256" key="7">
    <source>
        <dbReference type="SAM" id="SignalP"/>
    </source>
</evidence>
<reference evidence="8 9" key="1">
    <citation type="submission" date="2017-11" db="EMBL/GenBank/DDBJ databases">
        <title>Infants hospitalized years apart are colonized by the same room-sourced microbial strains.</title>
        <authorList>
            <person name="Brooks B."/>
            <person name="Olm M.R."/>
            <person name="Firek B.A."/>
            <person name="Baker R."/>
            <person name="Thomas B.C."/>
            <person name="Morowitz M.J."/>
            <person name="Banfield J.F."/>
        </authorList>
    </citation>
    <scope>NUCLEOTIDE SEQUENCE [LARGE SCALE GENOMIC DNA]</scope>
    <source>
        <strain evidence="8">S2_012_000_R3_87</strain>
    </source>
</reference>
<feature type="signal peptide" evidence="7">
    <location>
        <begin position="1"/>
        <end position="27"/>
    </location>
</feature>
<organism evidence="8 9">
    <name type="scientific">Corynebacterium urealyticum</name>
    <dbReference type="NCBI Taxonomy" id="43771"/>
    <lineage>
        <taxon>Bacteria</taxon>
        <taxon>Bacillati</taxon>
        <taxon>Actinomycetota</taxon>
        <taxon>Actinomycetes</taxon>
        <taxon>Mycobacteriales</taxon>
        <taxon>Corynebacteriaceae</taxon>
        <taxon>Corynebacterium</taxon>
    </lineage>
</organism>
<dbReference type="GO" id="GO:0003677">
    <property type="term" value="F:DNA binding"/>
    <property type="evidence" value="ECO:0007669"/>
    <property type="project" value="UniProtKB-KW"/>
</dbReference>
<dbReference type="EMBL" id="QFNY01000031">
    <property type="protein sequence ID" value="PZP02627.1"/>
    <property type="molecule type" value="Genomic_DNA"/>
</dbReference>
<keyword evidence="2" id="KW-0929">Antimicrobial</keyword>
<evidence type="ECO:0000313" key="8">
    <source>
        <dbReference type="EMBL" id="PZP02627.1"/>
    </source>
</evidence>
<evidence type="ECO:0000256" key="4">
    <source>
        <dbReference type="ARBA" id="ARBA00023125"/>
    </source>
</evidence>
<dbReference type="SUPFAM" id="SSF49319">
    <property type="entry name" value="Actinoxanthin-like"/>
    <property type="match status" value="1"/>
</dbReference>
<keyword evidence="4" id="KW-0238">DNA-binding</keyword>